<evidence type="ECO:0000256" key="6">
    <source>
        <dbReference type="SAM" id="MobiDB-lite"/>
    </source>
</evidence>
<evidence type="ECO:0000259" key="8">
    <source>
        <dbReference type="Pfam" id="PF20684"/>
    </source>
</evidence>
<comment type="caution">
    <text evidence="9">The sequence shown here is derived from an EMBL/GenBank/DDBJ whole genome shotgun (WGS) entry which is preliminary data.</text>
</comment>
<feature type="region of interest" description="Disordered" evidence="6">
    <location>
        <begin position="313"/>
        <end position="379"/>
    </location>
</feature>
<dbReference type="Proteomes" id="UP000298493">
    <property type="component" value="Unassembled WGS sequence"/>
</dbReference>
<dbReference type="InterPro" id="IPR049326">
    <property type="entry name" value="Rhodopsin_dom_fungi"/>
</dbReference>
<evidence type="ECO:0000256" key="1">
    <source>
        <dbReference type="ARBA" id="ARBA00004141"/>
    </source>
</evidence>
<evidence type="ECO:0000256" key="4">
    <source>
        <dbReference type="ARBA" id="ARBA00023136"/>
    </source>
</evidence>
<feature type="domain" description="Rhodopsin" evidence="8">
    <location>
        <begin position="47"/>
        <end position="303"/>
    </location>
</feature>
<evidence type="ECO:0000256" key="3">
    <source>
        <dbReference type="ARBA" id="ARBA00022989"/>
    </source>
</evidence>
<feature type="transmembrane region" description="Helical" evidence="7">
    <location>
        <begin position="188"/>
        <end position="208"/>
    </location>
</feature>
<evidence type="ECO:0000313" key="10">
    <source>
        <dbReference type="Proteomes" id="UP000298493"/>
    </source>
</evidence>
<dbReference type="GO" id="GO:0016020">
    <property type="term" value="C:membrane"/>
    <property type="evidence" value="ECO:0007669"/>
    <property type="project" value="UniProtKB-SubCell"/>
</dbReference>
<feature type="transmembrane region" description="Helical" evidence="7">
    <location>
        <begin position="29"/>
        <end position="51"/>
    </location>
</feature>
<dbReference type="AlphaFoldDB" id="A0A4Z1NRR6"/>
<gene>
    <name evidence="9" type="ORF">E6O75_ATG10314</name>
</gene>
<feature type="region of interest" description="Disordered" evidence="6">
    <location>
        <begin position="435"/>
        <end position="461"/>
    </location>
</feature>
<feature type="transmembrane region" description="Helical" evidence="7">
    <location>
        <begin position="220"/>
        <end position="238"/>
    </location>
</feature>
<feature type="transmembrane region" description="Helical" evidence="7">
    <location>
        <begin position="135"/>
        <end position="157"/>
    </location>
</feature>
<feature type="compositionally biased region" description="Polar residues" evidence="6">
    <location>
        <begin position="441"/>
        <end position="459"/>
    </location>
</feature>
<accession>A0A4Z1NRR6</accession>
<feature type="compositionally biased region" description="Polar residues" evidence="6">
    <location>
        <begin position="313"/>
        <end position="366"/>
    </location>
</feature>
<keyword evidence="2 7" id="KW-0812">Transmembrane</keyword>
<keyword evidence="3 7" id="KW-1133">Transmembrane helix</keyword>
<protein>
    <submittedName>
        <fullName evidence="9">Aldehyde dehydrogenase</fullName>
    </submittedName>
</protein>
<proteinExistence type="inferred from homology"/>
<dbReference type="InterPro" id="IPR052337">
    <property type="entry name" value="SAT4-like"/>
</dbReference>
<dbReference type="PANTHER" id="PTHR33048">
    <property type="entry name" value="PTH11-LIKE INTEGRAL MEMBRANE PROTEIN (AFU_ORTHOLOGUE AFUA_5G11245)"/>
    <property type="match status" value="1"/>
</dbReference>
<keyword evidence="4 7" id="KW-0472">Membrane</keyword>
<sequence length="489" mass="55103">MLMTASLASYGINHGPHVGYGHGKFHHRALLPMVVIFIFLSYISIILRLGTRKYYLKRLGWDDYIITVAAVFFSIYCSTVLAMFGLANGARGFEDVRPNHLILVTECFYVLSMITLKLSLAIFFLRILRILWQRWIILTTITLTTVFGIVDLFFAIFQCGYFSEITIFVDRLVHNKCASKGLGWGINYTYAALATTSDWTCVLVPIFVLQASTMPTKRKVVVGGLMIFACLYVLEVMASPGPVVNNICRGSIASIVRMLYLHTISVPNEQYFVNVSNLSIWSTIEPGVGITVASLATLRPLFSSLVEKTRRSSVTFTASPHQTSSGDDTRTGAASMQTYTGDGSLGTSSDTTIVALSPITPNSGSFSKHEKRSSEHEKLEDIETEMRAYGMPGLGKTTTSDEADFNRYTPEVCRVREAERRMRWFQSQRAVRHTHERDSNEYISRTTTPSRQVSQNLSMRRQRVDERVEEWENDFTLDGQRLVDRKSQV</sequence>
<feature type="transmembrane region" description="Helical" evidence="7">
    <location>
        <begin position="108"/>
        <end position="128"/>
    </location>
</feature>
<dbReference type="Pfam" id="PF20684">
    <property type="entry name" value="Fung_rhodopsin"/>
    <property type="match status" value="1"/>
</dbReference>
<organism evidence="9 10">
    <name type="scientific">Venturia nashicola</name>
    <dbReference type="NCBI Taxonomy" id="86259"/>
    <lineage>
        <taxon>Eukaryota</taxon>
        <taxon>Fungi</taxon>
        <taxon>Dikarya</taxon>
        <taxon>Ascomycota</taxon>
        <taxon>Pezizomycotina</taxon>
        <taxon>Dothideomycetes</taxon>
        <taxon>Pleosporomycetidae</taxon>
        <taxon>Venturiales</taxon>
        <taxon>Venturiaceae</taxon>
        <taxon>Venturia</taxon>
    </lineage>
</organism>
<comment type="similarity">
    <text evidence="5">Belongs to the SAT4 family.</text>
</comment>
<name>A0A4Z1NRR6_9PEZI</name>
<dbReference type="PANTHER" id="PTHR33048:SF96">
    <property type="entry name" value="INTEGRAL MEMBRANE PROTEIN"/>
    <property type="match status" value="1"/>
</dbReference>
<evidence type="ECO:0000313" key="9">
    <source>
        <dbReference type="EMBL" id="TID13241.1"/>
    </source>
</evidence>
<dbReference type="EMBL" id="SNSC02000028">
    <property type="protein sequence ID" value="TID13241.1"/>
    <property type="molecule type" value="Genomic_DNA"/>
</dbReference>
<keyword evidence="10" id="KW-1185">Reference proteome</keyword>
<reference evidence="9 10" key="1">
    <citation type="submission" date="2019-04" db="EMBL/GenBank/DDBJ databases">
        <title>High contiguity whole genome sequence and gene annotation resource for two Venturia nashicola isolates.</title>
        <authorList>
            <person name="Prokchorchik M."/>
            <person name="Won K."/>
            <person name="Lee Y."/>
            <person name="Choi E.D."/>
            <person name="Segonzac C."/>
            <person name="Sohn K.H."/>
        </authorList>
    </citation>
    <scope>NUCLEOTIDE SEQUENCE [LARGE SCALE GENOMIC DNA]</scope>
    <source>
        <strain evidence="9 10">PRI2</strain>
    </source>
</reference>
<evidence type="ECO:0000256" key="5">
    <source>
        <dbReference type="ARBA" id="ARBA00038359"/>
    </source>
</evidence>
<evidence type="ECO:0000256" key="7">
    <source>
        <dbReference type="SAM" id="Phobius"/>
    </source>
</evidence>
<comment type="subcellular location">
    <subcellularLocation>
        <location evidence="1">Membrane</location>
        <topology evidence="1">Multi-pass membrane protein</topology>
    </subcellularLocation>
</comment>
<feature type="transmembrane region" description="Helical" evidence="7">
    <location>
        <begin position="63"/>
        <end position="88"/>
    </location>
</feature>
<evidence type="ECO:0000256" key="2">
    <source>
        <dbReference type="ARBA" id="ARBA00022692"/>
    </source>
</evidence>